<evidence type="ECO:0000313" key="7">
    <source>
        <dbReference type="EMBL" id="KIY71078.1"/>
    </source>
</evidence>
<keyword evidence="8" id="KW-1185">Reference proteome</keyword>
<dbReference type="GO" id="GO:0032040">
    <property type="term" value="C:small-subunit processome"/>
    <property type="evidence" value="ECO:0007669"/>
    <property type="project" value="TreeGrafter"/>
</dbReference>
<dbReference type="GO" id="GO:0031965">
    <property type="term" value="C:nuclear membrane"/>
    <property type="evidence" value="ECO:0007669"/>
    <property type="project" value="UniProtKB-SubCell"/>
</dbReference>
<comment type="subcellular location">
    <subcellularLocation>
        <location evidence="1">Nucleus membrane</location>
        <topology evidence="1">Multi-pass membrane protein</topology>
    </subcellularLocation>
</comment>
<dbReference type="PANTHER" id="PTHR12455">
    <property type="entry name" value="NUCLEOLAR COMPLEX PROTEIN 4"/>
    <property type="match status" value="1"/>
</dbReference>
<dbReference type="EMBL" id="KN880459">
    <property type="protein sequence ID" value="KIY71078.1"/>
    <property type="molecule type" value="Genomic_DNA"/>
</dbReference>
<comment type="similarity">
    <text evidence="2">Belongs to the CBF/MAK21 family.</text>
</comment>
<evidence type="ECO:0000259" key="6">
    <source>
        <dbReference type="Pfam" id="PF03914"/>
    </source>
</evidence>
<evidence type="ECO:0000256" key="5">
    <source>
        <dbReference type="SAM" id="MobiDB-lite"/>
    </source>
</evidence>
<dbReference type="AlphaFoldDB" id="A0A0D7BKJ2"/>
<dbReference type="InterPro" id="IPR005612">
    <property type="entry name" value="CCAAT-binding_factor"/>
</dbReference>
<evidence type="ECO:0000256" key="4">
    <source>
        <dbReference type="ARBA" id="ARBA00022989"/>
    </source>
</evidence>
<feature type="region of interest" description="Disordered" evidence="5">
    <location>
        <begin position="246"/>
        <end position="274"/>
    </location>
</feature>
<dbReference type="InterPro" id="IPR027193">
    <property type="entry name" value="Noc4"/>
</dbReference>
<protein>
    <submittedName>
        <fullName evidence="7">CBF-domain-containing protein</fullName>
    </submittedName>
</protein>
<proteinExistence type="inferred from homology"/>
<gene>
    <name evidence="7" type="ORF">CYLTODRAFT_435431</name>
</gene>
<keyword evidence="4" id="KW-0472">Membrane</keyword>
<evidence type="ECO:0000256" key="2">
    <source>
        <dbReference type="ARBA" id="ARBA00007797"/>
    </source>
</evidence>
<dbReference type="SUPFAM" id="SSF48371">
    <property type="entry name" value="ARM repeat"/>
    <property type="match status" value="1"/>
</dbReference>
<dbReference type="PANTHER" id="PTHR12455:SF0">
    <property type="entry name" value="NUCLEOLAR COMPLEX PROTEIN 4 HOMOLOG"/>
    <property type="match status" value="1"/>
</dbReference>
<accession>A0A0D7BKJ2</accession>
<reference evidence="7 8" key="1">
    <citation type="journal article" date="2015" name="Fungal Genet. Biol.">
        <title>Evolution of novel wood decay mechanisms in Agaricales revealed by the genome sequences of Fistulina hepatica and Cylindrobasidium torrendii.</title>
        <authorList>
            <person name="Floudas D."/>
            <person name="Held B.W."/>
            <person name="Riley R."/>
            <person name="Nagy L.G."/>
            <person name="Koehler G."/>
            <person name="Ransdell A.S."/>
            <person name="Younus H."/>
            <person name="Chow J."/>
            <person name="Chiniquy J."/>
            <person name="Lipzen A."/>
            <person name="Tritt A."/>
            <person name="Sun H."/>
            <person name="Haridas S."/>
            <person name="LaButti K."/>
            <person name="Ohm R.A."/>
            <person name="Kues U."/>
            <person name="Blanchette R.A."/>
            <person name="Grigoriev I.V."/>
            <person name="Minto R.E."/>
            <person name="Hibbett D.S."/>
        </authorList>
    </citation>
    <scope>NUCLEOTIDE SEQUENCE [LARGE SCALE GENOMIC DNA]</scope>
    <source>
        <strain evidence="7 8">FP15055 ss-10</strain>
    </source>
</reference>
<dbReference type="GO" id="GO:0030692">
    <property type="term" value="C:Noc4p-Nop14p complex"/>
    <property type="evidence" value="ECO:0007669"/>
    <property type="project" value="TreeGrafter"/>
</dbReference>
<dbReference type="Proteomes" id="UP000054007">
    <property type="component" value="Unassembled WGS sequence"/>
</dbReference>
<dbReference type="STRING" id="1314674.A0A0D7BKJ2"/>
<keyword evidence="4" id="KW-1133">Transmembrane helix</keyword>
<organism evidence="7 8">
    <name type="scientific">Cylindrobasidium torrendii FP15055 ss-10</name>
    <dbReference type="NCBI Taxonomy" id="1314674"/>
    <lineage>
        <taxon>Eukaryota</taxon>
        <taxon>Fungi</taxon>
        <taxon>Dikarya</taxon>
        <taxon>Basidiomycota</taxon>
        <taxon>Agaricomycotina</taxon>
        <taxon>Agaricomycetes</taxon>
        <taxon>Agaricomycetidae</taxon>
        <taxon>Agaricales</taxon>
        <taxon>Marasmiineae</taxon>
        <taxon>Physalacriaceae</taxon>
        <taxon>Cylindrobasidium</taxon>
    </lineage>
</organism>
<name>A0A0D7BKJ2_9AGAR</name>
<evidence type="ECO:0000313" key="8">
    <source>
        <dbReference type="Proteomes" id="UP000054007"/>
    </source>
</evidence>
<evidence type="ECO:0000256" key="3">
    <source>
        <dbReference type="ARBA" id="ARBA00022692"/>
    </source>
</evidence>
<evidence type="ECO:0000256" key="1">
    <source>
        <dbReference type="ARBA" id="ARBA00004232"/>
    </source>
</evidence>
<dbReference type="GO" id="GO:0042254">
    <property type="term" value="P:ribosome biogenesis"/>
    <property type="evidence" value="ECO:0007669"/>
    <property type="project" value="InterPro"/>
</dbReference>
<dbReference type="Pfam" id="PF03914">
    <property type="entry name" value="CBF"/>
    <property type="match status" value="1"/>
</dbReference>
<dbReference type="OrthoDB" id="10263185at2759"/>
<dbReference type="InterPro" id="IPR016024">
    <property type="entry name" value="ARM-type_fold"/>
</dbReference>
<sequence>MAPSSLPPAKKRKIEKKDTKTVLRIQALETQLTEALDRNASLNPLADLLDITCSCEDVQEVSKGIYALYRVFVVIITRGKLSKSGDENSKAVKTWLWDRLHGYVDYLCGLLKDDEKTLRISAIQILFSLQKHLSTAFSSANAPQFHNSHFRKIVHALLTCPSSKRTASSESNGEIDADVLHTFYETWFSVHDDVRWFTLRDAGTILASTPNSSFATNLLRILEQLNTFSTEKAELNAWWVEELGKKPPKPKTIKGEQAADDEDEAMETEESKWDDGDDDWRKFFDEDTTAKDPKKDATARVHTLTVHQSLHSLASHKAVFTRAWLEMLPRLTVKGDLQSTKSLATRVLNIMHQSVLPHLTRAVLVMDWISACVDLGGTVGLLALNALFSLMKEYNLDYPLFYTRLYAFLDRDLLHLKHRARFFRLAELFLSSTHLPATLLASFIKRLARLSLSAPPAGVVILVPFTYNILKQHPALMVMIHRTDDDWQSDPFLPDEKNPLNTNALDSSLWELESHRAHYHSGVSTLVKIFSEPFTKPGFAMEDFLDHTYATLYDTEANRKIKKEPPVGAVLETGDIAKTAKSFLKPSAAQDGGIDEHDIVTELWAF</sequence>
<feature type="domain" description="CCAAT-binding factor" evidence="6">
    <location>
        <begin position="381"/>
        <end position="526"/>
    </location>
</feature>
<keyword evidence="3" id="KW-0812">Transmembrane</keyword>
<feature type="compositionally biased region" description="Acidic residues" evidence="5">
    <location>
        <begin position="258"/>
        <end position="268"/>
    </location>
</feature>